<dbReference type="GO" id="GO:0022857">
    <property type="term" value="F:transmembrane transporter activity"/>
    <property type="evidence" value="ECO:0007669"/>
    <property type="project" value="InterPro"/>
</dbReference>
<feature type="domain" description="Major facilitator superfamily (MFS) profile" evidence="7">
    <location>
        <begin position="46"/>
        <end position="469"/>
    </location>
</feature>
<dbReference type="EMBL" id="ML976614">
    <property type="protein sequence ID" value="KAF1850127.1"/>
    <property type="molecule type" value="Genomic_DNA"/>
</dbReference>
<evidence type="ECO:0000256" key="4">
    <source>
        <dbReference type="ARBA" id="ARBA00022989"/>
    </source>
</evidence>
<feature type="transmembrane region" description="Helical" evidence="6">
    <location>
        <begin position="112"/>
        <end position="132"/>
    </location>
</feature>
<dbReference type="OrthoDB" id="2985014at2759"/>
<dbReference type="InterPro" id="IPR020846">
    <property type="entry name" value="MFS_dom"/>
</dbReference>
<evidence type="ECO:0000256" key="6">
    <source>
        <dbReference type="SAM" id="Phobius"/>
    </source>
</evidence>
<dbReference type="Pfam" id="PF07690">
    <property type="entry name" value="MFS_1"/>
    <property type="match status" value="1"/>
</dbReference>
<feature type="transmembrane region" description="Helical" evidence="6">
    <location>
        <begin position="172"/>
        <end position="193"/>
    </location>
</feature>
<feature type="transmembrane region" description="Helical" evidence="6">
    <location>
        <begin position="374"/>
        <end position="395"/>
    </location>
</feature>
<dbReference type="Proteomes" id="UP000800039">
    <property type="component" value="Unassembled WGS sequence"/>
</dbReference>
<dbReference type="InterPro" id="IPR011701">
    <property type="entry name" value="MFS"/>
</dbReference>
<dbReference type="PROSITE" id="PS50850">
    <property type="entry name" value="MFS"/>
    <property type="match status" value="1"/>
</dbReference>
<comment type="subcellular location">
    <subcellularLocation>
        <location evidence="1">Membrane</location>
        <topology evidence="1">Multi-pass membrane protein</topology>
    </subcellularLocation>
</comment>
<feature type="transmembrane region" description="Helical" evidence="6">
    <location>
        <begin position="407"/>
        <end position="429"/>
    </location>
</feature>
<feature type="transmembrane region" description="Helical" evidence="6">
    <location>
        <begin position="138"/>
        <end position="160"/>
    </location>
</feature>
<proteinExistence type="predicted"/>
<evidence type="ECO:0000256" key="5">
    <source>
        <dbReference type="ARBA" id="ARBA00023136"/>
    </source>
</evidence>
<organism evidence="8 9">
    <name type="scientific">Cucurbitaria berberidis CBS 394.84</name>
    <dbReference type="NCBI Taxonomy" id="1168544"/>
    <lineage>
        <taxon>Eukaryota</taxon>
        <taxon>Fungi</taxon>
        <taxon>Dikarya</taxon>
        <taxon>Ascomycota</taxon>
        <taxon>Pezizomycotina</taxon>
        <taxon>Dothideomycetes</taxon>
        <taxon>Pleosporomycetidae</taxon>
        <taxon>Pleosporales</taxon>
        <taxon>Pleosporineae</taxon>
        <taxon>Cucurbitariaceae</taxon>
        <taxon>Cucurbitaria</taxon>
    </lineage>
</organism>
<feature type="transmembrane region" description="Helical" evidence="6">
    <location>
        <begin position="435"/>
        <end position="456"/>
    </location>
</feature>
<reference evidence="8" key="1">
    <citation type="submission" date="2020-01" db="EMBL/GenBank/DDBJ databases">
        <authorList>
            <consortium name="DOE Joint Genome Institute"/>
            <person name="Haridas S."/>
            <person name="Albert R."/>
            <person name="Binder M."/>
            <person name="Bloem J."/>
            <person name="Labutti K."/>
            <person name="Salamov A."/>
            <person name="Andreopoulos B."/>
            <person name="Baker S.E."/>
            <person name="Barry K."/>
            <person name="Bills G."/>
            <person name="Bluhm B.H."/>
            <person name="Cannon C."/>
            <person name="Castanera R."/>
            <person name="Culley D.E."/>
            <person name="Daum C."/>
            <person name="Ezra D."/>
            <person name="Gonzalez J.B."/>
            <person name="Henrissat B."/>
            <person name="Kuo A."/>
            <person name="Liang C."/>
            <person name="Lipzen A."/>
            <person name="Lutzoni F."/>
            <person name="Magnuson J."/>
            <person name="Mondo S."/>
            <person name="Nolan M."/>
            <person name="Ohm R."/>
            <person name="Pangilinan J."/>
            <person name="Park H.-J."/>
            <person name="Ramirez L."/>
            <person name="Alfaro M."/>
            <person name="Sun H."/>
            <person name="Tritt A."/>
            <person name="Yoshinaga Y."/>
            <person name="Zwiers L.-H."/>
            <person name="Turgeon B.G."/>
            <person name="Goodwin S.B."/>
            <person name="Spatafora J.W."/>
            <person name="Crous P.W."/>
            <person name="Grigoriev I.V."/>
        </authorList>
    </citation>
    <scope>NUCLEOTIDE SEQUENCE</scope>
    <source>
        <strain evidence="8">CBS 394.84</strain>
    </source>
</reference>
<dbReference type="PANTHER" id="PTHR43791">
    <property type="entry name" value="PERMEASE-RELATED"/>
    <property type="match status" value="1"/>
</dbReference>
<keyword evidence="3 6" id="KW-0812">Transmembrane</keyword>
<accession>A0A9P4GQW1</accession>
<keyword evidence="2" id="KW-0813">Transport</keyword>
<gene>
    <name evidence="8" type="ORF">K460DRAFT_372481</name>
</gene>
<comment type="caution">
    <text evidence="8">The sequence shown here is derived from an EMBL/GenBank/DDBJ whole genome shotgun (WGS) entry which is preliminary data.</text>
</comment>
<dbReference type="GO" id="GO:0016020">
    <property type="term" value="C:membrane"/>
    <property type="evidence" value="ECO:0007669"/>
    <property type="project" value="UniProtKB-SubCell"/>
</dbReference>
<dbReference type="FunFam" id="1.20.1250.20:FF:000057">
    <property type="entry name" value="MFS general substrate transporter"/>
    <property type="match status" value="1"/>
</dbReference>
<evidence type="ECO:0000313" key="9">
    <source>
        <dbReference type="Proteomes" id="UP000800039"/>
    </source>
</evidence>
<evidence type="ECO:0000256" key="3">
    <source>
        <dbReference type="ARBA" id="ARBA00022692"/>
    </source>
</evidence>
<dbReference type="Gene3D" id="1.20.1250.20">
    <property type="entry name" value="MFS general substrate transporter like domains"/>
    <property type="match status" value="2"/>
</dbReference>
<feature type="transmembrane region" description="Helical" evidence="6">
    <location>
        <begin position="281"/>
        <end position="300"/>
    </location>
</feature>
<feature type="transmembrane region" description="Helical" evidence="6">
    <location>
        <begin position="205"/>
        <end position="229"/>
    </location>
</feature>
<dbReference type="FunFam" id="1.20.1250.20:FF:000394">
    <property type="entry name" value="MFS general substrate transporter"/>
    <property type="match status" value="1"/>
</dbReference>
<keyword evidence="9" id="KW-1185">Reference proteome</keyword>
<evidence type="ECO:0000256" key="2">
    <source>
        <dbReference type="ARBA" id="ARBA00022448"/>
    </source>
</evidence>
<keyword evidence="4 6" id="KW-1133">Transmembrane helix</keyword>
<dbReference type="RefSeq" id="XP_040792690.1">
    <property type="nucleotide sequence ID" value="XM_040934513.1"/>
</dbReference>
<feature type="transmembrane region" description="Helical" evidence="6">
    <location>
        <begin position="82"/>
        <end position="100"/>
    </location>
</feature>
<keyword evidence="5 6" id="KW-0472">Membrane</keyword>
<evidence type="ECO:0000313" key="8">
    <source>
        <dbReference type="EMBL" id="KAF1850127.1"/>
    </source>
</evidence>
<evidence type="ECO:0000259" key="7">
    <source>
        <dbReference type="PROSITE" id="PS50850"/>
    </source>
</evidence>
<sequence>MSSKPHSLEAADAKTMNSAKQIEVVEELTWTPEEEKALVRKIDLFLLPTIWLMYLLSYMDRTNIGNAKIAGMGTDLKLTSNQYSIALVVFFVTYVVFEPPSNMLLVRMKPSVYLPVIMTIWGALTCVMAAIHDFKQLVALRILVGVFESGFAPGILLIISSWYKRDEQSKRFGVYMSAAILSGAFGGLLAGAITGGMDGTAGLRGWRWLFIIEGIATMVWAIASSFILLDFPANSTRLTERERAIAIARLRDGGVQTHVTGEERIGKAASFRLAILDWRTIGFILGYMVIVGSSTLSYFYPTLVNGLGYTSTVQAQYMTVPIYAVAFVCTAATTYFADSISHHRGIVISCWLCFSLITSILVCTIYNFTARYALLVLMAAGLWASNAVALSFASATFGSMQPEVRAIALALVNALGNLAQIYGAYLFPADDKPKYLMGFGVISGMLGFGCCVYIFMHVALRRKEGLGFW</sequence>
<dbReference type="SUPFAM" id="SSF103473">
    <property type="entry name" value="MFS general substrate transporter"/>
    <property type="match status" value="1"/>
</dbReference>
<feature type="transmembrane region" description="Helical" evidence="6">
    <location>
        <begin position="320"/>
        <end position="337"/>
    </location>
</feature>
<dbReference type="AlphaFoldDB" id="A0A9P4GQW1"/>
<protein>
    <submittedName>
        <fullName evidence="8">MFS general substrate transporter</fullName>
    </submittedName>
</protein>
<dbReference type="PANTHER" id="PTHR43791:SF38">
    <property type="entry name" value="MAJOR FACILITATOR SUPERFAMILY (MFS) PROFILE DOMAIN-CONTAINING PROTEIN"/>
    <property type="match status" value="1"/>
</dbReference>
<dbReference type="InterPro" id="IPR036259">
    <property type="entry name" value="MFS_trans_sf"/>
</dbReference>
<feature type="transmembrane region" description="Helical" evidence="6">
    <location>
        <begin position="346"/>
        <end position="368"/>
    </location>
</feature>
<evidence type="ECO:0000256" key="1">
    <source>
        <dbReference type="ARBA" id="ARBA00004141"/>
    </source>
</evidence>
<name>A0A9P4GQW1_9PLEO</name>
<dbReference type="GeneID" id="63851764"/>